<dbReference type="RefSeq" id="WP_154611831.1">
    <property type="nucleotide sequence ID" value="NZ_CP053660.1"/>
</dbReference>
<keyword evidence="2" id="KW-1185">Reference proteome</keyword>
<dbReference type="AlphaFoldDB" id="A0A6I3J9R8"/>
<gene>
    <name evidence="1" type="ORF">GGQ22_06960</name>
</gene>
<protein>
    <submittedName>
        <fullName evidence="1">Uncharacterized protein</fullName>
    </submittedName>
</protein>
<dbReference type="Proteomes" id="UP000433406">
    <property type="component" value="Unassembled WGS sequence"/>
</dbReference>
<proteinExistence type="predicted"/>
<comment type="caution">
    <text evidence="1">The sequence shown here is derived from an EMBL/GenBank/DDBJ whole genome shotgun (WGS) entry which is preliminary data.</text>
</comment>
<reference evidence="1 2" key="1">
    <citation type="submission" date="2019-10" db="EMBL/GenBank/DDBJ databases">
        <title>Nocardioides novel species isolated from the excrement of Marmot.</title>
        <authorList>
            <person name="Zhang G."/>
        </authorList>
    </citation>
    <scope>NUCLEOTIDE SEQUENCE [LARGE SCALE GENOMIC DNA]</scope>
    <source>
        <strain evidence="2">zg-579</strain>
    </source>
</reference>
<accession>A0A6I3J9R8</accession>
<dbReference type="EMBL" id="WLCI01000006">
    <property type="protein sequence ID" value="MTB94820.1"/>
    <property type="molecule type" value="Genomic_DNA"/>
</dbReference>
<evidence type="ECO:0000313" key="2">
    <source>
        <dbReference type="Proteomes" id="UP000433406"/>
    </source>
</evidence>
<organism evidence="1 2">
    <name type="scientific">Nocardioides marmotae</name>
    <dbReference type="NCBI Taxonomy" id="2663857"/>
    <lineage>
        <taxon>Bacteria</taxon>
        <taxon>Bacillati</taxon>
        <taxon>Actinomycetota</taxon>
        <taxon>Actinomycetes</taxon>
        <taxon>Propionibacteriales</taxon>
        <taxon>Nocardioidaceae</taxon>
        <taxon>Nocardioides</taxon>
    </lineage>
</organism>
<name>A0A6I3J9R8_9ACTN</name>
<evidence type="ECO:0000313" key="1">
    <source>
        <dbReference type="EMBL" id="MTB94820.1"/>
    </source>
</evidence>
<sequence length="61" mass="6805">MRNVQFWQVSGYEANADLEDEPLPPGLLHRGTNTADGAAVLVFWDEAMGRWQEVDPSMVDA</sequence>